<reference evidence="1 2" key="1">
    <citation type="submission" date="2016-08" db="EMBL/GenBank/DDBJ databases">
        <authorList>
            <person name="Seilhamer J.J."/>
        </authorList>
    </citation>
    <scope>NUCLEOTIDE SEQUENCE [LARGE SCALE GENOMIC DNA]</scope>
    <source>
        <strain evidence="1">M3/6</strain>
    </source>
</reference>
<dbReference type="AlphaFoldDB" id="A0A1R3T353"/>
<dbReference type="STRING" id="1642647.PSM36_1629"/>
<evidence type="ECO:0000313" key="2">
    <source>
        <dbReference type="Proteomes" id="UP000187464"/>
    </source>
</evidence>
<dbReference type="KEGG" id="psac:PSM36_1629"/>
<accession>A0A1R3T353</accession>
<keyword evidence="2" id="KW-1185">Reference proteome</keyword>
<dbReference type="EMBL" id="LT605205">
    <property type="protein sequence ID" value="SCD20449.1"/>
    <property type="molecule type" value="Genomic_DNA"/>
</dbReference>
<proteinExistence type="predicted"/>
<name>A0A1R3T353_9BACT</name>
<dbReference type="Proteomes" id="UP000187464">
    <property type="component" value="Chromosome I"/>
</dbReference>
<sequence>MPAHNKRFGARRGVRPQKVLSEFESFAPARTFVKPRPVAKRPLVCGNHKEPCDEEIDDYNIE</sequence>
<organism evidence="1 2">
    <name type="scientific">Proteiniphilum saccharofermentans</name>
    <dbReference type="NCBI Taxonomy" id="1642647"/>
    <lineage>
        <taxon>Bacteria</taxon>
        <taxon>Pseudomonadati</taxon>
        <taxon>Bacteroidota</taxon>
        <taxon>Bacteroidia</taxon>
        <taxon>Bacteroidales</taxon>
        <taxon>Dysgonomonadaceae</taxon>
        <taxon>Proteiniphilum</taxon>
    </lineage>
</organism>
<evidence type="ECO:0000313" key="1">
    <source>
        <dbReference type="EMBL" id="SCD20449.1"/>
    </source>
</evidence>
<protein>
    <submittedName>
        <fullName evidence="1">Uncharacterized protein</fullName>
    </submittedName>
</protein>
<gene>
    <name evidence="1" type="ORF">PSM36_1629</name>
</gene>